<comment type="caution">
    <text evidence="2">The sequence shown here is derived from an EMBL/GenBank/DDBJ whole genome shotgun (WGS) entry which is preliminary data.</text>
</comment>
<evidence type="ECO:0000313" key="2">
    <source>
        <dbReference type="EMBL" id="KKM47265.1"/>
    </source>
</evidence>
<protein>
    <recommendedName>
        <fullName evidence="4">Peptidase</fullName>
    </recommendedName>
</protein>
<organism evidence="2 3">
    <name type="scientific">Rathayibacter toxicus</name>
    <dbReference type="NCBI Taxonomy" id="145458"/>
    <lineage>
        <taxon>Bacteria</taxon>
        <taxon>Bacillati</taxon>
        <taxon>Actinomycetota</taxon>
        <taxon>Actinomycetes</taxon>
        <taxon>Micrococcales</taxon>
        <taxon>Microbacteriaceae</taxon>
        <taxon>Rathayibacter</taxon>
    </lineage>
</organism>
<dbReference type="AlphaFoldDB" id="A0A0U1PWB1"/>
<evidence type="ECO:0000313" key="3">
    <source>
        <dbReference type="Proteomes" id="UP000052979"/>
    </source>
</evidence>
<proteinExistence type="predicted"/>
<name>A0A0U1PWB1_9MICO</name>
<evidence type="ECO:0000256" key="1">
    <source>
        <dbReference type="SAM" id="SignalP"/>
    </source>
</evidence>
<feature type="chain" id="PRO_5038632006" description="Peptidase" evidence="1">
    <location>
        <begin position="21"/>
        <end position="190"/>
    </location>
</feature>
<dbReference type="InterPro" id="IPR022121">
    <property type="entry name" value="Peptidase_M73_camelysin"/>
</dbReference>
<dbReference type="PATRIC" id="fig|145458.8.peg.515"/>
<keyword evidence="1" id="KW-0732">Signal</keyword>
<sequence length="190" mass="18735">MTHRSLFRAGLALIAAVALALGVGVGASALFGDNASRGAGVGAGKVVAAFTATGATTVTVSVSGLVPGGTARRLLDLSNAGTIAIAALQLQTSAGGTSSSDWVQLTLERCSQAWSSDASTCAGSVTTVSNERPIAAARINLPGSPALAVGATDHLRLTLRLPESSPIDAQGSAGTVSITAIGVQRTGRQL</sequence>
<dbReference type="Proteomes" id="UP000052979">
    <property type="component" value="Unassembled WGS sequence"/>
</dbReference>
<accession>A0A0U1PWB1</accession>
<dbReference type="eggNOG" id="ENOG5033HUV">
    <property type="taxonomic scope" value="Bacteria"/>
</dbReference>
<dbReference type="EMBL" id="LBFI01000002">
    <property type="protein sequence ID" value="KKM47265.1"/>
    <property type="molecule type" value="Genomic_DNA"/>
</dbReference>
<gene>
    <name evidence="2" type="ORF">VT73_00625</name>
</gene>
<reference evidence="2 3" key="1">
    <citation type="submission" date="2015-04" db="EMBL/GenBank/DDBJ databases">
        <title>Draft genome sequence of Rathayibacter toxicus strain FH-142 (AKA 70134 or CS 32), a Western Australian isolate.</title>
        <authorList>
            <consortium name="Consortium for Microbial Forensics and Genomics (microFORGE)"/>
            <person name="Knight B.M."/>
            <person name="Roberts D.P."/>
            <person name="Lin D."/>
            <person name="Hari K."/>
            <person name="Fletcher J."/>
            <person name="Melcher U."/>
            <person name="Blagden T."/>
            <person name="Luster D.G."/>
            <person name="Sechler A.J."/>
            <person name="Schneider W.L."/>
            <person name="Winegar R.A."/>
        </authorList>
    </citation>
    <scope>NUCLEOTIDE SEQUENCE [LARGE SCALE GENOMIC DNA]</scope>
    <source>
        <strain evidence="2 3">FH142</strain>
    </source>
</reference>
<feature type="signal peptide" evidence="1">
    <location>
        <begin position="1"/>
        <end position="20"/>
    </location>
</feature>
<dbReference type="STRING" id="145458.APU90_05200"/>
<dbReference type="Pfam" id="PF12389">
    <property type="entry name" value="Peptidase_M73"/>
    <property type="match status" value="1"/>
</dbReference>
<evidence type="ECO:0008006" key="4">
    <source>
        <dbReference type="Google" id="ProtNLM"/>
    </source>
</evidence>
<keyword evidence="3" id="KW-1185">Reference proteome</keyword>